<dbReference type="SUPFAM" id="SSF50022">
    <property type="entry name" value="ISP domain"/>
    <property type="match status" value="1"/>
</dbReference>
<dbReference type="PANTHER" id="PTHR21496">
    <property type="entry name" value="FERREDOXIN-RELATED"/>
    <property type="match status" value="1"/>
</dbReference>
<accession>A0A4R7D4Q0</accession>
<dbReference type="Proteomes" id="UP000294752">
    <property type="component" value="Unassembled WGS sequence"/>
</dbReference>
<evidence type="ECO:0000313" key="8">
    <source>
        <dbReference type="EMBL" id="TDS14634.1"/>
    </source>
</evidence>
<evidence type="ECO:0000256" key="3">
    <source>
        <dbReference type="ARBA" id="ARBA00023004"/>
    </source>
</evidence>
<protein>
    <submittedName>
        <fullName evidence="8">Nitrite reductase/ring-hydroxylating ferredoxin subunit</fullName>
    </submittedName>
</protein>
<keyword evidence="2" id="KW-0479">Metal-binding</keyword>
<evidence type="ECO:0000259" key="7">
    <source>
        <dbReference type="PROSITE" id="PS51296"/>
    </source>
</evidence>
<dbReference type="GO" id="GO:0051537">
    <property type="term" value="F:2 iron, 2 sulfur cluster binding"/>
    <property type="evidence" value="ECO:0007669"/>
    <property type="project" value="UniProtKB-KW"/>
</dbReference>
<dbReference type="Gene3D" id="2.102.10.10">
    <property type="entry name" value="Rieske [2Fe-2S] iron-sulphur domain"/>
    <property type="match status" value="1"/>
</dbReference>
<comment type="similarity">
    <text evidence="6">Belongs to the bacterial ring-hydroxylating dioxygenase ferredoxin component family.</text>
</comment>
<dbReference type="Pfam" id="PF00355">
    <property type="entry name" value="Rieske"/>
    <property type="match status" value="1"/>
</dbReference>
<evidence type="ECO:0000256" key="4">
    <source>
        <dbReference type="ARBA" id="ARBA00023014"/>
    </source>
</evidence>
<evidence type="ECO:0000256" key="2">
    <source>
        <dbReference type="ARBA" id="ARBA00022723"/>
    </source>
</evidence>
<dbReference type="RefSeq" id="WP_133639689.1">
    <property type="nucleotide sequence ID" value="NZ_SNZV01000003.1"/>
</dbReference>
<evidence type="ECO:0000313" key="9">
    <source>
        <dbReference type="Proteomes" id="UP000294752"/>
    </source>
</evidence>
<feature type="domain" description="Rieske" evidence="7">
    <location>
        <begin position="6"/>
        <end position="99"/>
    </location>
</feature>
<dbReference type="PROSITE" id="PS51296">
    <property type="entry name" value="RIESKE"/>
    <property type="match status" value="1"/>
</dbReference>
<organism evidence="8 9">
    <name type="scientific">Sphingobacterium paludis</name>
    <dbReference type="NCBI Taxonomy" id="1476465"/>
    <lineage>
        <taxon>Bacteria</taxon>
        <taxon>Pseudomonadati</taxon>
        <taxon>Bacteroidota</taxon>
        <taxon>Sphingobacteriia</taxon>
        <taxon>Sphingobacteriales</taxon>
        <taxon>Sphingobacteriaceae</taxon>
        <taxon>Sphingobacterium</taxon>
    </lineage>
</organism>
<keyword evidence="1" id="KW-0001">2Fe-2S</keyword>
<comment type="cofactor">
    <cofactor evidence="5">
        <name>[2Fe-2S] cluster</name>
        <dbReference type="ChEBI" id="CHEBI:190135"/>
    </cofactor>
</comment>
<keyword evidence="4" id="KW-0411">Iron-sulfur</keyword>
<dbReference type="GO" id="GO:0046872">
    <property type="term" value="F:metal ion binding"/>
    <property type="evidence" value="ECO:0007669"/>
    <property type="project" value="UniProtKB-KW"/>
</dbReference>
<evidence type="ECO:0000256" key="6">
    <source>
        <dbReference type="ARBA" id="ARBA00038001"/>
    </source>
</evidence>
<evidence type="ECO:0000256" key="1">
    <source>
        <dbReference type="ARBA" id="ARBA00022714"/>
    </source>
</evidence>
<dbReference type="InterPro" id="IPR036922">
    <property type="entry name" value="Rieske_2Fe-2S_sf"/>
</dbReference>
<sequence>MDRLEWHVVIPPEKEGEIIKVRIAGKAICILRSDGQVYATAARCPHAGADLSTGWCEGRKLVCPYHRHRFDLSTGKGDAGQNNFVPVYPLKAVEGVWYVGFTTSWWRKLF</sequence>
<gene>
    <name evidence="8" type="ORF">B0I21_103129</name>
</gene>
<dbReference type="PANTHER" id="PTHR21496:SF0">
    <property type="entry name" value="RIESKE DOMAIN-CONTAINING PROTEIN"/>
    <property type="match status" value="1"/>
</dbReference>
<keyword evidence="3" id="KW-0408">Iron</keyword>
<keyword evidence="9" id="KW-1185">Reference proteome</keyword>
<dbReference type="InterPro" id="IPR017941">
    <property type="entry name" value="Rieske_2Fe-2S"/>
</dbReference>
<proteinExistence type="inferred from homology"/>
<name>A0A4R7D4Q0_9SPHI</name>
<reference evidence="8 9" key="1">
    <citation type="submission" date="2019-03" db="EMBL/GenBank/DDBJ databases">
        <title>Genomic Encyclopedia of Type Strains, Phase III (KMG-III): the genomes of soil and plant-associated and newly described type strains.</title>
        <authorList>
            <person name="Whitman W."/>
        </authorList>
    </citation>
    <scope>NUCLEOTIDE SEQUENCE [LARGE SCALE GENOMIC DNA]</scope>
    <source>
        <strain evidence="8 9">CGMCC 1.12801</strain>
    </source>
</reference>
<dbReference type="OrthoDB" id="593800at2"/>
<dbReference type="AlphaFoldDB" id="A0A4R7D4Q0"/>
<evidence type="ECO:0000256" key="5">
    <source>
        <dbReference type="ARBA" id="ARBA00034078"/>
    </source>
</evidence>
<comment type="caution">
    <text evidence="8">The sequence shown here is derived from an EMBL/GenBank/DDBJ whole genome shotgun (WGS) entry which is preliminary data.</text>
</comment>
<dbReference type="EMBL" id="SNZV01000003">
    <property type="protein sequence ID" value="TDS14634.1"/>
    <property type="molecule type" value="Genomic_DNA"/>
</dbReference>